<dbReference type="EMBL" id="BSXT01001231">
    <property type="protein sequence ID" value="GMF40219.1"/>
    <property type="molecule type" value="Genomic_DNA"/>
</dbReference>
<gene>
    <name evidence="1" type="ORF">Pfra01_001225700</name>
</gene>
<evidence type="ECO:0000313" key="1">
    <source>
        <dbReference type="EMBL" id="GMF40219.1"/>
    </source>
</evidence>
<comment type="caution">
    <text evidence="1">The sequence shown here is derived from an EMBL/GenBank/DDBJ whole genome shotgun (WGS) entry which is preliminary data.</text>
</comment>
<accession>A0A9W7CTX4</accession>
<protein>
    <submittedName>
        <fullName evidence="1">Unnamed protein product</fullName>
    </submittedName>
</protein>
<reference evidence="1" key="1">
    <citation type="submission" date="2023-04" db="EMBL/GenBank/DDBJ databases">
        <title>Phytophthora fragariaefolia NBRC 109709.</title>
        <authorList>
            <person name="Ichikawa N."/>
            <person name="Sato H."/>
            <person name="Tonouchi N."/>
        </authorList>
    </citation>
    <scope>NUCLEOTIDE SEQUENCE</scope>
    <source>
        <strain evidence="1">NBRC 109709</strain>
    </source>
</reference>
<evidence type="ECO:0000313" key="2">
    <source>
        <dbReference type="Proteomes" id="UP001165121"/>
    </source>
</evidence>
<name>A0A9W7CTX4_9STRA</name>
<dbReference type="AlphaFoldDB" id="A0A9W7CTX4"/>
<proteinExistence type="predicted"/>
<dbReference type="OrthoDB" id="119884at2759"/>
<dbReference type="Proteomes" id="UP001165121">
    <property type="component" value="Unassembled WGS sequence"/>
</dbReference>
<organism evidence="1 2">
    <name type="scientific">Phytophthora fragariaefolia</name>
    <dbReference type="NCBI Taxonomy" id="1490495"/>
    <lineage>
        <taxon>Eukaryota</taxon>
        <taxon>Sar</taxon>
        <taxon>Stramenopiles</taxon>
        <taxon>Oomycota</taxon>
        <taxon>Peronosporomycetes</taxon>
        <taxon>Peronosporales</taxon>
        <taxon>Peronosporaceae</taxon>
        <taxon>Phytophthora</taxon>
    </lineage>
</organism>
<keyword evidence="2" id="KW-1185">Reference proteome</keyword>
<sequence length="232" mass="25775">MCSPATDGTAYRVRKLRAVQAPAMDLLPTATYHSSAAASPLHDTGAQYSVAAKQRLNYGTRRTTPPPVGYMEGFSDVAVRVLGVWRFQFRTLYEQPMSVDGLLVEHDTTDFLIGEDWMYDRGIKIDFVSGEMKWYHDDNKLVVPFMGVRTAAQRTTRMAKVRLLRRAKVRTQKVRSVDVAVPAEDGAMGLFVPKARKEAHLLLAPTLVTVRDGKATVPVLNLVGRATKLPSK</sequence>